<keyword evidence="1" id="KW-1133">Transmembrane helix</keyword>
<keyword evidence="1" id="KW-0472">Membrane</keyword>
<evidence type="ECO:0000313" key="2">
    <source>
        <dbReference type="EMBL" id="CAI9723405.1"/>
    </source>
</evidence>
<accession>A0AA36AW61</accession>
<evidence type="ECO:0000313" key="3">
    <source>
        <dbReference type="Proteomes" id="UP001162480"/>
    </source>
</evidence>
<keyword evidence="1" id="KW-0812">Transmembrane</keyword>
<proteinExistence type="predicted"/>
<dbReference type="Proteomes" id="UP001162480">
    <property type="component" value="Chromosome 5"/>
</dbReference>
<organism evidence="2 3">
    <name type="scientific">Octopus vulgaris</name>
    <name type="common">Common octopus</name>
    <dbReference type="NCBI Taxonomy" id="6645"/>
    <lineage>
        <taxon>Eukaryota</taxon>
        <taxon>Metazoa</taxon>
        <taxon>Spiralia</taxon>
        <taxon>Lophotrochozoa</taxon>
        <taxon>Mollusca</taxon>
        <taxon>Cephalopoda</taxon>
        <taxon>Coleoidea</taxon>
        <taxon>Octopodiformes</taxon>
        <taxon>Octopoda</taxon>
        <taxon>Incirrata</taxon>
        <taxon>Octopodidae</taxon>
        <taxon>Octopus</taxon>
    </lineage>
</organism>
<gene>
    <name evidence="2" type="ORF">OCTVUL_1B011444</name>
</gene>
<dbReference type="EMBL" id="OX597818">
    <property type="protein sequence ID" value="CAI9723405.1"/>
    <property type="molecule type" value="Genomic_DNA"/>
</dbReference>
<protein>
    <recommendedName>
        <fullName evidence="4">Transmembrane protein</fullName>
    </recommendedName>
</protein>
<sequence length="91" mass="9581">MQVLAIALWKVHSCTPDNGNGYCGYACGVSRRRSLGGCVPVGDVYNGGIGCIVAVVVVEVVLALGEVVLVVFCNGVDHVRQRGLICKYARS</sequence>
<reference evidence="2" key="1">
    <citation type="submission" date="2023-08" db="EMBL/GenBank/DDBJ databases">
        <authorList>
            <person name="Alioto T."/>
            <person name="Alioto T."/>
            <person name="Gomez Garrido J."/>
        </authorList>
    </citation>
    <scope>NUCLEOTIDE SEQUENCE</scope>
</reference>
<name>A0AA36AW61_OCTVU</name>
<evidence type="ECO:0008006" key="4">
    <source>
        <dbReference type="Google" id="ProtNLM"/>
    </source>
</evidence>
<evidence type="ECO:0000256" key="1">
    <source>
        <dbReference type="SAM" id="Phobius"/>
    </source>
</evidence>
<dbReference type="AlphaFoldDB" id="A0AA36AW61"/>
<feature type="transmembrane region" description="Helical" evidence="1">
    <location>
        <begin position="47"/>
        <end position="72"/>
    </location>
</feature>
<keyword evidence="3" id="KW-1185">Reference proteome</keyword>